<dbReference type="AlphaFoldDB" id="A0A858R5I4"/>
<dbReference type="GO" id="GO:0016787">
    <property type="term" value="F:hydrolase activity"/>
    <property type="evidence" value="ECO:0007669"/>
    <property type="project" value="UniProtKB-KW"/>
</dbReference>
<reference evidence="2" key="1">
    <citation type="submission" date="2020-04" db="EMBL/GenBank/DDBJ databases">
        <title>A desert anoxygenic phototrophic bacterium fixes CO2 using RubisCO under aerobic conditions.</title>
        <authorList>
            <person name="Tang K."/>
        </authorList>
    </citation>
    <scope>NUCLEOTIDE SEQUENCE [LARGE SCALE GENOMIC DNA]</scope>
    <source>
        <strain evidence="2">MIMtkB3</strain>
    </source>
</reference>
<feature type="chain" id="PRO_5032692198" evidence="1">
    <location>
        <begin position="21"/>
        <end position="178"/>
    </location>
</feature>
<evidence type="ECO:0000313" key="2">
    <source>
        <dbReference type="EMBL" id="QJE72336.1"/>
    </source>
</evidence>
<name>A0A858R5I4_9PROT</name>
<accession>A0A858R5I4</accession>
<dbReference type="Gene3D" id="2.40.160.20">
    <property type="match status" value="1"/>
</dbReference>
<sequence length="178" mass="18797">MKPAARVMLLAACLTTGTLAAAEAQAAQPALVSFGAGKFDTSDNDPKNSATDFRLEYRFGDDTDLIDFGSGIALRPWVGVELTTDGMKYALGGLLLDIPIGPLVITPSFGAGAFYRGAGKDLGSWVEFRSTIEVGYRFDNGMRISAAYGHISNAGITDDNPGAEIGTVYLHIPADLLF</sequence>
<evidence type="ECO:0000256" key="1">
    <source>
        <dbReference type="SAM" id="SignalP"/>
    </source>
</evidence>
<protein>
    <submittedName>
        <fullName evidence="2">Acyloxyacyl hydrolase</fullName>
    </submittedName>
</protein>
<dbReference type="EMBL" id="CP051775">
    <property type="protein sequence ID" value="QJE72336.1"/>
    <property type="molecule type" value="Genomic_DNA"/>
</dbReference>
<organism evidence="2 3">
    <name type="scientific">Aerophototrophica crusticola</name>
    <dbReference type="NCBI Taxonomy" id="1709002"/>
    <lineage>
        <taxon>Bacteria</taxon>
        <taxon>Pseudomonadati</taxon>
        <taxon>Pseudomonadota</taxon>
        <taxon>Alphaproteobacteria</taxon>
        <taxon>Rhodospirillales</taxon>
        <taxon>Rhodospirillaceae</taxon>
        <taxon>Aerophototrophica</taxon>
    </lineage>
</organism>
<keyword evidence="2" id="KW-0378">Hydrolase</keyword>
<dbReference type="KEGG" id="acru:HHL28_03790"/>
<feature type="signal peptide" evidence="1">
    <location>
        <begin position="1"/>
        <end position="20"/>
    </location>
</feature>
<dbReference type="InterPro" id="IPR018550">
    <property type="entry name" value="Lipid-A_deacylase-rel"/>
</dbReference>
<proteinExistence type="predicted"/>
<dbReference type="Proteomes" id="UP000501891">
    <property type="component" value="Chromosome"/>
</dbReference>
<keyword evidence="3" id="KW-1185">Reference proteome</keyword>
<gene>
    <name evidence="2" type="ORF">HHL28_03790</name>
</gene>
<keyword evidence="1" id="KW-0732">Signal</keyword>
<dbReference type="Pfam" id="PF09411">
    <property type="entry name" value="PagL"/>
    <property type="match status" value="1"/>
</dbReference>
<evidence type="ECO:0000313" key="3">
    <source>
        <dbReference type="Proteomes" id="UP000501891"/>
    </source>
</evidence>